<evidence type="ECO:0000313" key="1">
    <source>
        <dbReference type="EMBL" id="ABM12291.1"/>
    </source>
</evidence>
<gene>
    <name evidence="1" type="ordered locus">Mvan_1458</name>
</gene>
<keyword evidence="2" id="KW-1185">Reference proteome</keyword>
<dbReference type="KEGG" id="mva:Mvan_1458"/>
<dbReference type="AlphaFoldDB" id="A1T541"/>
<evidence type="ECO:0008006" key="3">
    <source>
        <dbReference type="Google" id="ProtNLM"/>
    </source>
</evidence>
<proteinExistence type="predicted"/>
<dbReference type="Pfam" id="PF11236">
    <property type="entry name" value="DUF3037"/>
    <property type="match status" value="1"/>
</dbReference>
<protein>
    <recommendedName>
        <fullName evidence="3">DUF3037 domain-containing protein</fullName>
    </recommendedName>
</protein>
<dbReference type="HOGENOM" id="CLU_952553_0_0_11"/>
<dbReference type="RefSeq" id="WP_011778717.1">
    <property type="nucleotide sequence ID" value="NC_008726.1"/>
</dbReference>
<dbReference type="InterPro" id="IPR021398">
    <property type="entry name" value="DUF3037"/>
</dbReference>
<organism evidence="1 2">
    <name type="scientific">Mycolicibacterium vanbaalenii (strain DSM 7251 / JCM 13017 / BCRC 16820 / KCTC 9966 / NRRL B-24157 / PYR-1)</name>
    <name type="common">Mycobacterium vanbaalenii</name>
    <dbReference type="NCBI Taxonomy" id="350058"/>
    <lineage>
        <taxon>Bacteria</taxon>
        <taxon>Bacillati</taxon>
        <taxon>Actinomycetota</taxon>
        <taxon>Actinomycetes</taxon>
        <taxon>Mycobacteriales</taxon>
        <taxon>Mycobacteriaceae</taxon>
        <taxon>Mycolicibacterium</taxon>
    </lineage>
</organism>
<evidence type="ECO:0000313" key="2">
    <source>
        <dbReference type="Proteomes" id="UP000009159"/>
    </source>
</evidence>
<dbReference type="EMBL" id="CP000511">
    <property type="protein sequence ID" value="ABM12291.1"/>
    <property type="molecule type" value="Genomic_DNA"/>
</dbReference>
<dbReference type="Proteomes" id="UP000009159">
    <property type="component" value="Chromosome"/>
</dbReference>
<sequence length="292" mass="32670">MIRYVYSVIQVTPKLSAGETVNVAVIAGNDQVGDWSLRRVHDTNRARRFCGINAMTAAEEFLARTEERIDALREEDFAQWLGDFVGPATPVSEQLIDELAGWRRGVVRLTTPMPVIADSAEEALDLLVPDLLVETAPRSFARMTKKKLVADMSRSYLRAGLFHEQLLARPQLVVGQYRQFETNADIAVATDRVVQICNAWSFQIADRADLLRSVQAWGWNMRELRDYGGVLEAQQLEVPADVDIEVVVAPDTSSEGQRALENAQLVFEEVQAKVVAWEDRDRVADSALKLVS</sequence>
<name>A1T541_MYCVP</name>
<accession>A1T541</accession>
<reference evidence="1" key="1">
    <citation type="submission" date="2006-12" db="EMBL/GenBank/DDBJ databases">
        <title>Complete sequence of Mycobacterium vanbaalenii PYR-1.</title>
        <authorList>
            <consortium name="US DOE Joint Genome Institute"/>
            <person name="Copeland A."/>
            <person name="Lucas S."/>
            <person name="Lapidus A."/>
            <person name="Barry K."/>
            <person name="Detter J.C."/>
            <person name="Glavina del Rio T."/>
            <person name="Hammon N."/>
            <person name="Israni S."/>
            <person name="Dalin E."/>
            <person name="Tice H."/>
            <person name="Pitluck S."/>
            <person name="Singan V."/>
            <person name="Schmutz J."/>
            <person name="Larimer F."/>
            <person name="Land M."/>
            <person name="Hauser L."/>
            <person name="Kyrpides N."/>
            <person name="Anderson I.J."/>
            <person name="Miller C."/>
            <person name="Richardson P."/>
        </authorList>
    </citation>
    <scope>NUCLEOTIDE SEQUENCE [LARGE SCALE GENOMIC DNA]</scope>
    <source>
        <strain evidence="1">PYR-1</strain>
    </source>
</reference>